<dbReference type="InterPro" id="IPR010730">
    <property type="entry name" value="HET"/>
</dbReference>
<dbReference type="PANTHER" id="PTHR24148:SF73">
    <property type="entry name" value="HET DOMAIN PROTEIN (AFU_ORTHOLOGUE AFUA_8G01020)"/>
    <property type="match status" value="1"/>
</dbReference>
<dbReference type="InterPro" id="IPR052895">
    <property type="entry name" value="HetReg/Transcr_Mod"/>
</dbReference>
<evidence type="ECO:0000313" key="4">
    <source>
        <dbReference type="Proteomes" id="UP001148614"/>
    </source>
</evidence>
<dbReference type="Proteomes" id="UP001148614">
    <property type="component" value="Unassembled WGS sequence"/>
</dbReference>
<sequence length="710" mass="79113">MSEMKSEEVWRQHLYLQTRLKEKNGRIRLLTIQPRQYTVSRPEVTSNTIHCFLRLAELKDRPQYTVVSHRWHTTDAVDETKSLLVNGASVPVSTGLFEVLHHLQKEAEPAVIWIDALCINHADEDEREKSVQVAQLAQIFSTADKTFVYLGATKDKSDDAMKVLRRLADEQLTLNAFIANWTPQLGHQLVQKILPSRLVNSNPAAAPANKEPLELQQELDSLRAPLKSLMERSYWTDLWSFVELCLSHKGLVVCGNHALPLDHFCSAARALDHIINHLTYSKWLASAMNPSTPSAQSAVLSGDEVSNISQSPALRLLARRDEYRRDAESWLKSLDSPLFALLNRFYVEGLSSAEKDRLPLPLRVEDPRDRVYALACLATDTDELGLTVDYHKDANAIYAETTAAFLRKYPRVLQLARGTTLSSGENLTSWAVDWGNVSVPSYSSLSLSERTFNACGPADIRFYRAELVSGAHHQISLKAAIVDKVCDVGTPYRIRNSHSEDANSTGAEEGDVESGEDEEEFERQRTFLSGILRLWEDSTASLSSPYFAEQAAVALAKIAGYKRTFEALFPSEPEDAGDRAAQEMKPEVETEDADGEERNKEQEQEGAKSSTATPSIPYLNAMARMAGRRPFRSNNGYVGLGSSDLQEADTIAIPYGSAVPFAFRQVKGQGEGGGEGEDVVYRLVGEVYVFGIMDGEFMKVHRQESVLRVV</sequence>
<dbReference type="AlphaFoldDB" id="A0A9W8TL97"/>
<dbReference type="Pfam" id="PF06985">
    <property type="entry name" value="HET"/>
    <property type="match status" value="1"/>
</dbReference>
<evidence type="ECO:0000313" key="3">
    <source>
        <dbReference type="EMBL" id="KAJ3565837.1"/>
    </source>
</evidence>
<protein>
    <recommendedName>
        <fullName evidence="2">Heterokaryon incompatibility domain-containing protein</fullName>
    </recommendedName>
</protein>
<keyword evidence="4" id="KW-1185">Reference proteome</keyword>
<feature type="region of interest" description="Disordered" evidence="1">
    <location>
        <begin position="495"/>
        <end position="521"/>
    </location>
</feature>
<evidence type="ECO:0000256" key="1">
    <source>
        <dbReference type="SAM" id="MobiDB-lite"/>
    </source>
</evidence>
<dbReference type="PANTHER" id="PTHR24148">
    <property type="entry name" value="ANKYRIN REPEAT DOMAIN-CONTAINING PROTEIN 39 HOMOLOG-RELATED"/>
    <property type="match status" value="1"/>
</dbReference>
<feature type="domain" description="Heterokaryon incompatibility" evidence="2">
    <location>
        <begin position="64"/>
        <end position="243"/>
    </location>
</feature>
<accession>A0A9W8TL97</accession>
<reference evidence="3" key="1">
    <citation type="submission" date="2022-07" db="EMBL/GenBank/DDBJ databases">
        <title>Genome Sequence of Xylaria arbuscula.</title>
        <authorList>
            <person name="Buettner E."/>
        </authorList>
    </citation>
    <scope>NUCLEOTIDE SEQUENCE</scope>
    <source>
        <strain evidence="3">VT107</strain>
    </source>
</reference>
<organism evidence="3 4">
    <name type="scientific">Xylaria arbuscula</name>
    <dbReference type="NCBI Taxonomy" id="114810"/>
    <lineage>
        <taxon>Eukaryota</taxon>
        <taxon>Fungi</taxon>
        <taxon>Dikarya</taxon>
        <taxon>Ascomycota</taxon>
        <taxon>Pezizomycotina</taxon>
        <taxon>Sordariomycetes</taxon>
        <taxon>Xylariomycetidae</taxon>
        <taxon>Xylariales</taxon>
        <taxon>Xylariaceae</taxon>
        <taxon>Xylaria</taxon>
    </lineage>
</organism>
<dbReference type="VEuPathDB" id="FungiDB:F4678DRAFT_451418"/>
<gene>
    <name evidence="3" type="ORF">NPX13_g7350</name>
</gene>
<proteinExistence type="predicted"/>
<feature type="region of interest" description="Disordered" evidence="1">
    <location>
        <begin position="570"/>
        <end position="614"/>
    </location>
</feature>
<comment type="caution">
    <text evidence="3">The sequence shown here is derived from an EMBL/GenBank/DDBJ whole genome shotgun (WGS) entry which is preliminary data.</text>
</comment>
<dbReference type="EMBL" id="JANPWZ010001434">
    <property type="protein sequence ID" value="KAJ3565837.1"/>
    <property type="molecule type" value="Genomic_DNA"/>
</dbReference>
<feature type="compositionally biased region" description="Basic and acidic residues" evidence="1">
    <location>
        <begin position="596"/>
        <end position="606"/>
    </location>
</feature>
<dbReference type="Pfam" id="PF26639">
    <property type="entry name" value="Het-6_barrel"/>
    <property type="match status" value="1"/>
</dbReference>
<evidence type="ECO:0000259" key="2">
    <source>
        <dbReference type="Pfam" id="PF06985"/>
    </source>
</evidence>
<name>A0A9W8TL97_9PEZI</name>
<feature type="compositionally biased region" description="Acidic residues" evidence="1">
    <location>
        <begin position="508"/>
        <end position="521"/>
    </location>
</feature>
<feature type="compositionally biased region" description="Basic and acidic residues" evidence="1">
    <location>
        <begin position="576"/>
        <end position="588"/>
    </location>
</feature>